<organism evidence="6 7">
    <name type="scientific">Vibrio proteolyticus NBRC 13287</name>
    <dbReference type="NCBI Taxonomy" id="1219065"/>
    <lineage>
        <taxon>Bacteria</taxon>
        <taxon>Pseudomonadati</taxon>
        <taxon>Pseudomonadota</taxon>
        <taxon>Gammaproteobacteria</taxon>
        <taxon>Vibrionales</taxon>
        <taxon>Vibrionaceae</taxon>
        <taxon>Vibrio</taxon>
    </lineage>
</organism>
<proteinExistence type="predicted"/>
<comment type="caution">
    <text evidence="6">The sequence shown here is derived from an EMBL/GenBank/DDBJ whole genome shotgun (WGS) entry which is preliminary data.</text>
</comment>
<dbReference type="InterPro" id="IPR039262">
    <property type="entry name" value="DTWD2/TAPT"/>
</dbReference>
<dbReference type="AlphaFoldDB" id="U3A640"/>
<gene>
    <name evidence="6" type="ORF">VPR01S_25_00150</name>
</gene>
<evidence type="ECO:0000256" key="3">
    <source>
        <dbReference type="ARBA" id="ARBA00022691"/>
    </source>
</evidence>
<evidence type="ECO:0000256" key="4">
    <source>
        <dbReference type="ARBA" id="ARBA00022694"/>
    </source>
</evidence>
<feature type="domain" description="DTW" evidence="5">
    <location>
        <begin position="1"/>
        <end position="191"/>
    </location>
</feature>
<dbReference type="InterPro" id="IPR005636">
    <property type="entry name" value="DTW"/>
</dbReference>
<dbReference type="eggNOG" id="COG3148">
    <property type="taxonomic scope" value="Bacteria"/>
</dbReference>
<dbReference type="SMART" id="SM01144">
    <property type="entry name" value="DTW"/>
    <property type="match status" value="1"/>
</dbReference>
<dbReference type="Proteomes" id="UP000016570">
    <property type="component" value="Unassembled WGS sequence"/>
</dbReference>
<evidence type="ECO:0000313" key="7">
    <source>
        <dbReference type="Proteomes" id="UP000016570"/>
    </source>
</evidence>
<dbReference type="PANTHER" id="PTHR21392:SF1">
    <property type="entry name" value="TRNA-URIDINE AMINOCARBOXYPROPYLTRANSFERASE"/>
    <property type="match status" value="1"/>
</dbReference>
<dbReference type="GO" id="GO:0008033">
    <property type="term" value="P:tRNA processing"/>
    <property type="evidence" value="ECO:0007669"/>
    <property type="project" value="UniProtKB-KW"/>
</dbReference>
<sequence length="198" mass="22143">MAPCPDCGLHHQCICPALPHIDSAVRLALLTHDNEFERATNTGHWLAKSLPHCHRYRWSRVTPPADLLRLMSCGDVTPYLVFPATHSVSAGQAWHNGQRLGKAALFIVLDGTWQEARKMLRKSPWLQTLPQVHLSPAEDSAYRLRRNQETGHLCTLEVGCELLTAAEEYASATALRAFLRVSMDAYQADKSGHALQRE</sequence>
<accession>U3A640</accession>
<dbReference type="STRING" id="1219065.VPR01S_25_00150"/>
<protein>
    <recommendedName>
        <fullName evidence="1">tRNA-uridine aminocarboxypropyltransferase</fullName>
        <ecNumber evidence="1">2.5.1.25</ecNumber>
    </recommendedName>
</protein>
<evidence type="ECO:0000256" key="1">
    <source>
        <dbReference type="ARBA" id="ARBA00012386"/>
    </source>
</evidence>
<dbReference type="Pfam" id="PF03942">
    <property type="entry name" value="DTW"/>
    <property type="match status" value="1"/>
</dbReference>
<keyword evidence="3" id="KW-0949">S-adenosyl-L-methionine</keyword>
<dbReference type="GO" id="GO:0016432">
    <property type="term" value="F:tRNA-uridine aminocarboxypropyltransferase activity"/>
    <property type="evidence" value="ECO:0007669"/>
    <property type="project" value="UniProtKB-EC"/>
</dbReference>
<evidence type="ECO:0000313" key="6">
    <source>
        <dbReference type="EMBL" id="GAD69170.1"/>
    </source>
</evidence>
<dbReference type="PANTHER" id="PTHR21392">
    <property type="entry name" value="TRNA-URIDINE AMINOCARBOXYPROPYLTRANSFERASE 2"/>
    <property type="match status" value="1"/>
</dbReference>
<keyword evidence="7" id="KW-1185">Reference proteome</keyword>
<name>U3A640_VIBPR</name>
<dbReference type="EMBL" id="BATJ01000025">
    <property type="protein sequence ID" value="GAD69170.1"/>
    <property type="molecule type" value="Genomic_DNA"/>
</dbReference>
<evidence type="ECO:0000256" key="2">
    <source>
        <dbReference type="ARBA" id="ARBA00022679"/>
    </source>
</evidence>
<dbReference type="RefSeq" id="WP_021707138.1">
    <property type="nucleotide sequence ID" value="NZ_BATJ01000025.1"/>
</dbReference>
<dbReference type="EC" id="2.5.1.25" evidence="1"/>
<keyword evidence="2" id="KW-0808">Transferase</keyword>
<reference evidence="6 7" key="1">
    <citation type="submission" date="2013-09" db="EMBL/GenBank/DDBJ databases">
        <title>Whole genome shotgun sequence of Vibrio proteolyticus NBRC 13287.</title>
        <authorList>
            <person name="Isaki S."/>
            <person name="Hosoyama A."/>
            <person name="Numata M."/>
            <person name="Hashimoto M."/>
            <person name="Hosoyama Y."/>
            <person name="Tsuchikane K."/>
            <person name="Noguchi M."/>
            <person name="Hirakata S."/>
            <person name="Ichikawa N."/>
            <person name="Ohji S."/>
            <person name="Yamazoe A."/>
            <person name="Fujita N."/>
        </authorList>
    </citation>
    <scope>NUCLEOTIDE SEQUENCE [LARGE SCALE GENOMIC DNA]</scope>
    <source>
        <strain evidence="6 7">NBRC 13287</strain>
    </source>
</reference>
<evidence type="ECO:0000259" key="5">
    <source>
        <dbReference type="SMART" id="SM01144"/>
    </source>
</evidence>
<keyword evidence="4" id="KW-0819">tRNA processing</keyword>